<dbReference type="EMBL" id="JACOOH010000001">
    <property type="protein sequence ID" value="MBC5619905.1"/>
    <property type="molecule type" value="Genomic_DNA"/>
</dbReference>
<name>A0ABR7CXM3_9BACT</name>
<protein>
    <submittedName>
        <fullName evidence="1">Transposase</fullName>
    </submittedName>
</protein>
<proteinExistence type="predicted"/>
<evidence type="ECO:0000313" key="1">
    <source>
        <dbReference type="EMBL" id="MBC5619905.1"/>
    </source>
</evidence>
<comment type="caution">
    <text evidence="1">The sequence shown here is derived from an EMBL/GenBank/DDBJ whole genome shotgun (WGS) entry which is preliminary data.</text>
</comment>
<keyword evidence="2" id="KW-1185">Reference proteome</keyword>
<dbReference type="Proteomes" id="UP000646484">
    <property type="component" value="Unassembled WGS sequence"/>
</dbReference>
<organism evidence="1 2">
    <name type="scientific">Butyricimonas hominis</name>
    <dbReference type="NCBI Taxonomy" id="2763032"/>
    <lineage>
        <taxon>Bacteria</taxon>
        <taxon>Pseudomonadati</taxon>
        <taxon>Bacteroidota</taxon>
        <taxon>Bacteroidia</taxon>
        <taxon>Bacteroidales</taxon>
        <taxon>Odoribacteraceae</taxon>
        <taxon>Butyricimonas</taxon>
    </lineage>
</organism>
<evidence type="ECO:0000313" key="2">
    <source>
        <dbReference type="Proteomes" id="UP000646484"/>
    </source>
</evidence>
<gene>
    <name evidence="1" type="ORF">H8S64_02210</name>
</gene>
<reference evidence="1 2" key="1">
    <citation type="submission" date="2020-08" db="EMBL/GenBank/DDBJ databases">
        <title>Genome public.</title>
        <authorList>
            <person name="Liu C."/>
            <person name="Sun Q."/>
        </authorList>
    </citation>
    <scope>NUCLEOTIDE SEQUENCE [LARGE SCALE GENOMIC DNA]</scope>
    <source>
        <strain evidence="1 2">NSJ-56</strain>
    </source>
</reference>
<accession>A0ABR7CXM3</accession>
<sequence>MVISAYKQQGFRPIHKRWIVERTFVWFDHDRRLSRNYELTFDMVKIADIKLLIQKI</sequence>